<dbReference type="EMBL" id="KK853797">
    <property type="protein sequence ID" value="KDQ71699.1"/>
    <property type="molecule type" value="Genomic_DNA"/>
</dbReference>
<name>A0A067QPI8_ZOONE</name>
<gene>
    <name evidence="2" type="ORF">L798_05243</name>
</gene>
<evidence type="ECO:0000313" key="3">
    <source>
        <dbReference type="Proteomes" id="UP000027135"/>
    </source>
</evidence>
<dbReference type="SUPFAM" id="SSF50814">
    <property type="entry name" value="Lipocalins"/>
    <property type="match status" value="1"/>
</dbReference>
<protein>
    <recommendedName>
        <fullName evidence="4">Apolipoprotein D</fullName>
    </recommendedName>
</protein>
<feature type="signal peptide" evidence="1">
    <location>
        <begin position="1"/>
        <end position="21"/>
    </location>
</feature>
<dbReference type="InterPro" id="IPR012674">
    <property type="entry name" value="Calycin"/>
</dbReference>
<reference evidence="2 3" key="1">
    <citation type="journal article" date="2014" name="Nat. Commun.">
        <title>Molecular traces of alternative social organization in a termite genome.</title>
        <authorList>
            <person name="Terrapon N."/>
            <person name="Li C."/>
            <person name="Robertson H.M."/>
            <person name="Ji L."/>
            <person name="Meng X."/>
            <person name="Booth W."/>
            <person name="Chen Z."/>
            <person name="Childers C.P."/>
            <person name="Glastad K.M."/>
            <person name="Gokhale K."/>
            <person name="Gowin J."/>
            <person name="Gronenberg W."/>
            <person name="Hermansen R.A."/>
            <person name="Hu H."/>
            <person name="Hunt B.G."/>
            <person name="Huylmans A.K."/>
            <person name="Khalil S.M."/>
            <person name="Mitchell R.D."/>
            <person name="Munoz-Torres M.C."/>
            <person name="Mustard J.A."/>
            <person name="Pan H."/>
            <person name="Reese J.T."/>
            <person name="Scharf M.E."/>
            <person name="Sun F."/>
            <person name="Vogel H."/>
            <person name="Xiao J."/>
            <person name="Yang W."/>
            <person name="Yang Z."/>
            <person name="Yang Z."/>
            <person name="Zhou J."/>
            <person name="Zhu J."/>
            <person name="Brent C.S."/>
            <person name="Elsik C.G."/>
            <person name="Goodisman M.A."/>
            <person name="Liberles D.A."/>
            <person name="Roe R.M."/>
            <person name="Vargo E.L."/>
            <person name="Vilcinskas A."/>
            <person name="Wang J."/>
            <person name="Bornberg-Bauer E."/>
            <person name="Korb J."/>
            <person name="Zhang G."/>
            <person name="Liebig J."/>
        </authorList>
    </citation>
    <scope>NUCLEOTIDE SEQUENCE [LARGE SCALE GENOMIC DNA]</scope>
    <source>
        <tissue evidence="2">Whole organism</tissue>
    </source>
</reference>
<keyword evidence="1" id="KW-0732">Signal</keyword>
<dbReference type="InParanoid" id="A0A067QPI8"/>
<evidence type="ECO:0000313" key="2">
    <source>
        <dbReference type="EMBL" id="KDQ71699.1"/>
    </source>
</evidence>
<feature type="chain" id="PRO_5001644258" description="Apolipoprotein D" evidence="1">
    <location>
        <begin position="22"/>
        <end position="185"/>
    </location>
</feature>
<organism evidence="2 3">
    <name type="scientific">Zootermopsis nevadensis</name>
    <name type="common">Dampwood termite</name>
    <dbReference type="NCBI Taxonomy" id="136037"/>
    <lineage>
        <taxon>Eukaryota</taxon>
        <taxon>Metazoa</taxon>
        <taxon>Ecdysozoa</taxon>
        <taxon>Arthropoda</taxon>
        <taxon>Hexapoda</taxon>
        <taxon>Insecta</taxon>
        <taxon>Pterygota</taxon>
        <taxon>Neoptera</taxon>
        <taxon>Polyneoptera</taxon>
        <taxon>Dictyoptera</taxon>
        <taxon>Blattodea</taxon>
        <taxon>Blattoidea</taxon>
        <taxon>Termitoidae</taxon>
        <taxon>Termopsidae</taxon>
        <taxon>Zootermopsis</taxon>
    </lineage>
</organism>
<dbReference type="Proteomes" id="UP000027135">
    <property type="component" value="Unassembled WGS sequence"/>
</dbReference>
<accession>A0A067QPI8</accession>
<dbReference type="Gene3D" id="2.40.128.20">
    <property type="match status" value="1"/>
</dbReference>
<evidence type="ECO:0000256" key="1">
    <source>
        <dbReference type="SAM" id="SignalP"/>
    </source>
</evidence>
<evidence type="ECO:0008006" key="4">
    <source>
        <dbReference type="Google" id="ProtNLM"/>
    </source>
</evidence>
<dbReference type="AlphaFoldDB" id="A0A067QPI8"/>
<sequence length="185" mass="20920">MIKLPYAIVVILLTYFIVADAECNVEPVKDINLDMDKYLGTWCWVFHTPSDVDKNAGCIKEIAQKFNESTIVVPTAFYDERTKQIKIFQGSIYSWNSTSFTETLNGWSATYFVLAVDYSSYIVTSACLRNELAPLTWIGFRTCVPDDHTIKEAMDALDALDTSSGASNRLVKFNDCDYIQNAMFP</sequence>
<keyword evidence="3" id="KW-1185">Reference proteome</keyword>
<proteinExistence type="predicted"/>